<dbReference type="Gene3D" id="1.20.140.150">
    <property type="match status" value="1"/>
</dbReference>
<dbReference type="Pfam" id="PF07062">
    <property type="entry name" value="Clc-like"/>
    <property type="match status" value="1"/>
</dbReference>
<dbReference type="InterPro" id="IPR050579">
    <property type="entry name" value="PMP-22/EMP/MP20-like"/>
</dbReference>
<keyword evidence="2 5" id="KW-0812">Transmembrane</keyword>
<dbReference type="PANTHER" id="PTHR10671:SF96">
    <property type="entry name" value="CLC-LIKE PROTEIN 5"/>
    <property type="match status" value="1"/>
</dbReference>
<dbReference type="Proteomes" id="UP000887566">
    <property type="component" value="Unplaced"/>
</dbReference>
<accession>A0A914VPP3</accession>
<proteinExistence type="predicted"/>
<evidence type="ECO:0000313" key="7">
    <source>
        <dbReference type="WBParaSite" id="PSAMB.scaffold2290size24097.g17212.t1"/>
    </source>
</evidence>
<dbReference type="WBParaSite" id="PSAMB.scaffold2290size24097.g17212.t1">
    <property type="protein sequence ID" value="PSAMB.scaffold2290size24097.g17212.t1"/>
    <property type="gene ID" value="PSAMB.scaffold2290size24097.g17212"/>
</dbReference>
<dbReference type="InterPro" id="IPR010761">
    <property type="entry name" value="Clc_prot-like"/>
</dbReference>
<comment type="subcellular location">
    <subcellularLocation>
        <location evidence="1">Membrane</location>
        <topology evidence="1">Multi-pass membrane protein</topology>
    </subcellularLocation>
</comment>
<organism evidence="6 7">
    <name type="scientific">Plectus sambesii</name>
    <dbReference type="NCBI Taxonomy" id="2011161"/>
    <lineage>
        <taxon>Eukaryota</taxon>
        <taxon>Metazoa</taxon>
        <taxon>Ecdysozoa</taxon>
        <taxon>Nematoda</taxon>
        <taxon>Chromadorea</taxon>
        <taxon>Plectida</taxon>
        <taxon>Plectina</taxon>
        <taxon>Plectoidea</taxon>
        <taxon>Plectidae</taxon>
        <taxon>Plectus</taxon>
    </lineage>
</organism>
<reference evidence="7" key="1">
    <citation type="submission" date="2022-11" db="UniProtKB">
        <authorList>
            <consortium name="WormBaseParasite"/>
        </authorList>
    </citation>
    <scope>IDENTIFICATION</scope>
</reference>
<evidence type="ECO:0000256" key="4">
    <source>
        <dbReference type="ARBA" id="ARBA00023136"/>
    </source>
</evidence>
<keyword evidence="4 5" id="KW-0472">Membrane</keyword>
<feature type="transmembrane region" description="Helical" evidence="5">
    <location>
        <begin position="194"/>
        <end position="212"/>
    </location>
</feature>
<sequence length="231" mass="25456">MSITSVGRIVFLVLAAVFAIAGVAFSVAAIVTPAWQVVHISEFNTEHQHGLWMDCTRGKKHVEGTDDGSLHCTYKFDGSQTSHDGDENGDHSHGPGGEEQHKFFQWHKTVLSLIIAAILAGFIAVCFSFCAPCVKICAIVFNVFALIAAILSMVAMGFFFVNSHQTDFRFVHGVSRTYEQHKGYSFWLETAGTVNFIVSFIVGIVATVLLFLNERSESRPHKTWPKSNTSV</sequence>
<evidence type="ECO:0000256" key="1">
    <source>
        <dbReference type="ARBA" id="ARBA00004141"/>
    </source>
</evidence>
<evidence type="ECO:0000313" key="6">
    <source>
        <dbReference type="Proteomes" id="UP000887566"/>
    </source>
</evidence>
<dbReference type="GO" id="GO:0005886">
    <property type="term" value="C:plasma membrane"/>
    <property type="evidence" value="ECO:0007669"/>
    <property type="project" value="TreeGrafter"/>
</dbReference>
<feature type="transmembrane region" description="Helical" evidence="5">
    <location>
        <begin position="138"/>
        <end position="161"/>
    </location>
</feature>
<dbReference type="AlphaFoldDB" id="A0A914VPP3"/>
<dbReference type="PANTHER" id="PTHR10671">
    <property type="entry name" value="EPITHELIAL MEMBRANE PROTEIN-RELATED"/>
    <property type="match status" value="1"/>
</dbReference>
<feature type="transmembrane region" description="Helical" evidence="5">
    <location>
        <begin position="110"/>
        <end position="131"/>
    </location>
</feature>
<keyword evidence="6" id="KW-1185">Reference proteome</keyword>
<keyword evidence="3 5" id="KW-1133">Transmembrane helix</keyword>
<protein>
    <submittedName>
        <fullName evidence="7">Clc-like protein 2</fullName>
    </submittedName>
</protein>
<evidence type="ECO:0000256" key="5">
    <source>
        <dbReference type="SAM" id="Phobius"/>
    </source>
</evidence>
<evidence type="ECO:0000256" key="2">
    <source>
        <dbReference type="ARBA" id="ARBA00022692"/>
    </source>
</evidence>
<evidence type="ECO:0000256" key="3">
    <source>
        <dbReference type="ARBA" id="ARBA00022989"/>
    </source>
</evidence>
<name>A0A914VPP3_9BILA</name>